<dbReference type="InterPro" id="IPR000477">
    <property type="entry name" value="RT_dom"/>
</dbReference>
<feature type="chain" id="PRO_5016811008" description="Reverse transcriptase domain-containing protein" evidence="1">
    <location>
        <begin position="21"/>
        <end position="82"/>
    </location>
</feature>
<organism evidence="3 4">
    <name type="scientific">Ancylostoma caninum</name>
    <name type="common">Dog hookworm</name>
    <dbReference type="NCBI Taxonomy" id="29170"/>
    <lineage>
        <taxon>Eukaryota</taxon>
        <taxon>Metazoa</taxon>
        <taxon>Ecdysozoa</taxon>
        <taxon>Nematoda</taxon>
        <taxon>Chromadorea</taxon>
        <taxon>Rhabditida</taxon>
        <taxon>Rhabditina</taxon>
        <taxon>Rhabditomorpha</taxon>
        <taxon>Strongyloidea</taxon>
        <taxon>Ancylostomatidae</taxon>
        <taxon>Ancylostomatinae</taxon>
        <taxon>Ancylostoma</taxon>
    </lineage>
</organism>
<dbReference type="AlphaFoldDB" id="A0A368EZP8"/>
<reference evidence="3 4" key="1">
    <citation type="submission" date="2014-10" db="EMBL/GenBank/DDBJ databases">
        <title>Draft genome of the hookworm Ancylostoma caninum.</title>
        <authorList>
            <person name="Mitreva M."/>
        </authorList>
    </citation>
    <scope>NUCLEOTIDE SEQUENCE [LARGE SCALE GENOMIC DNA]</scope>
    <source>
        <strain evidence="3 4">Baltimore</strain>
    </source>
</reference>
<dbReference type="PROSITE" id="PS50878">
    <property type="entry name" value="RT_POL"/>
    <property type="match status" value="1"/>
</dbReference>
<dbReference type="EMBL" id="JOJR01016095">
    <property type="protein sequence ID" value="RCN24858.1"/>
    <property type="molecule type" value="Genomic_DNA"/>
</dbReference>
<keyword evidence="1" id="KW-0732">Signal</keyword>
<dbReference type="Pfam" id="PF00078">
    <property type="entry name" value="RVT_1"/>
    <property type="match status" value="1"/>
</dbReference>
<evidence type="ECO:0000313" key="4">
    <source>
        <dbReference type="Proteomes" id="UP000252519"/>
    </source>
</evidence>
<dbReference type="OrthoDB" id="418748at2759"/>
<dbReference type="Proteomes" id="UP000252519">
    <property type="component" value="Unassembled WGS sequence"/>
</dbReference>
<keyword evidence="4" id="KW-1185">Reference proteome</keyword>
<name>A0A368EZP8_ANCCA</name>
<evidence type="ECO:0000256" key="1">
    <source>
        <dbReference type="SAM" id="SignalP"/>
    </source>
</evidence>
<feature type="domain" description="Reverse transcriptase" evidence="2">
    <location>
        <begin position="1"/>
        <end position="82"/>
    </location>
</feature>
<comment type="caution">
    <text evidence="3">The sequence shown here is derived from an EMBL/GenBank/DDBJ whole genome shotgun (WGS) entry which is preliminary data.</text>
</comment>
<accession>A0A368EZP8</accession>
<dbReference type="STRING" id="29170.A0A368EZP8"/>
<protein>
    <recommendedName>
        <fullName evidence="2">Reverse transcriptase domain-containing protein</fullName>
    </recommendedName>
</protein>
<sequence length="82" mass="9199">MHQGSALCPLLFVILIDAVARDLRKPAHWKQLFADGVVLVYEDKHELELQMQARSDVLARFGLCLHAKKIENLTTDVNDAGT</sequence>
<evidence type="ECO:0000313" key="3">
    <source>
        <dbReference type="EMBL" id="RCN24858.1"/>
    </source>
</evidence>
<proteinExistence type="predicted"/>
<gene>
    <name evidence="3" type="ORF">ANCCAN_29437</name>
</gene>
<feature type="signal peptide" evidence="1">
    <location>
        <begin position="1"/>
        <end position="20"/>
    </location>
</feature>
<evidence type="ECO:0000259" key="2">
    <source>
        <dbReference type="PROSITE" id="PS50878"/>
    </source>
</evidence>